<accession>A0A9E7K101</accession>
<evidence type="ECO:0000313" key="2">
    <source>
        <dbReference type="Proteomes" id="UP001055439"/>
    </source>
</evidence>
<protein>
    <submittedName>
        <fullName evidence="1">Uncharacterized protein</fullName>
    </submittedName>
</protein>
<dbReference type="Proteomes" id="UP001055439">
    <property type="component" value="Chromosome 4"/>
</dbReference>
<dbReference type="EMBL" id="CP097506">
    <property type="protein sequence ID" value="URD99510.1"/>
    <property type="molecule type" value="Genomic_DNA"/>
</dbReference>
<proteinExistence type="predicted"/>
<dbReference type="AlphaFoldDB" id="A0A9E7K101"/>
<sequence>MATFVFGIDRHPSTSTCALIGGSVGHRGTCPWLPTSVRDRIRAGWFAEVYNMFLFKTFLRTPRLFPPWNLWPNRFPSDRSPCPCFRRGTAQRSVCRRSRSFSFVASGRGIFFDLFHIASYSSNSAIARSLSTAPNAVPVIFLKENVTPK</sequence>
<name>A0A9E7K101_9LILI</name>
<dbReference type="EMBL" id="CP097506">
    <property type="protein sequence ID" value="URD99511.1"/>
    <property type="molecule type" value="Genomic_DNA"/>
</dbReference>
<keyword evidence="2" id="KW-1185">Reference proteome</keyword>
<organism evidence="1 2">
    <name type="scientific">Musa troglodytarum</name>
    <name type="common">fe'i banana</name>
    <dbReference type="NCBI Taxonomy" id="320322"/>
    <lineage>
        <taxon>Eukaryota</taxon>
        <taxon>Viridiplantae</taxon>
        <taxon>Streptophyta</taxon>
        <taxon>Embryophyta</taxon>
        <taxon>Tracheophyta</taxon>
        <taxon>Spermatophyta</taxon>
        <taxon>Magnoliopsida</taxon>
        <taxon>Liliopsida</taxon>
        <taxon>Zingiberales</taxon>
        <taxon>Musaceae</taxon>
        <taxon>Musa</taxon>
    </lineage>
</organism>
<reference evidence="1" key="1">
    <citation type="submission" date="2022-05" db="EMBL/GenBank/DDBJ databases">
        <title>The Musa troglodytarum L. genome provides insights into the mechanism of non-climacteric behaviour and enrichment of carotenoids.</title>
        <authorList>
            <person name="Wang J."/>
        </authorList>
    </citation>
    <scope>NUCLEOTIDE SEQUENCE</scope>
    <source>
        <tissue evidence="1">Leaf</tissue>
    </source>
</reference>
<evidence type="ECO:0000313" key="1">
    <source>
        <dbReference type="EMBL" id="URD99511.1"/>
    </source>
</evidence>
<gene>
    <name evidence="1" type="ORF">MUK42_00949</name>
</gene>